<feature type="region of interest" description="Disordered" evidence="1">
    <location>
        <begin position="77"/>
        <end position="107"/>
    </location>
</feature>
<dbReference type="Proteomes" id="UP000751190">
    <property type="component" value="Unassembled WGS sequence"/>
</dbReference>
<feature type="compositionally biased region" description="Basic and acidic residues" evidence="1">
    <location>
        <begin position="1"/>
        <end position="22"/>
    </location>
</feature>
<dbReference type="OrthoDB" id="2020677at2759"/>
<protein>
    <submittedName>
        <fullName evidence="2">Uncharacterized protein</fullName>
    </submittedName>
</protein>
<name>A0A8J5XZ24_DIALT</name>
<feature type="compositionally biased region" description="Low complexity" evidence="1">
    <location>
        <begin position="278"/>
        <end position="322"/>
    </location>
</feature>
<organism evidence="2 3">
    <name type="scientific">Diacronema lutheri</name>
    <name type="common">Unicellular marine alga</name>
    <name type="synonym">Monochrysis lutheri</name>
    <dbReference type="NCBI Taxonomy" id="2081491"/>
    <lineage>
        <taxon>Eukaryota</taxon>
        <taxon>Haptista</taxon>
        <taxon>Haptophyta</taxon>
        <taxon>Pavlovophyceae</taxon>
        <taxon>Pavlovales</taxon>
        <taxon>Pavlovaceae</taxon>
        <taxon>Diacronema</taxon>
    </lineage>
</organism>
<comment type="caution">
    <text evidence="2">The sequence shown here is derived from an EMBL/GenBank/DDBJ whole genome shotgun (WGS) entry which is preliminary data.</text>
</comment>
<evidence type="ECO:0000313" key="2">
    <source>
        <dbReference type="EMBL" id="KAG8471122.1"/>
    </source>
</evidence>
<keyword evidence="3" id="KW-1185">Reference proteome</keyword>
<feature type="compositionally biased region" description="Basic and acidic residues" evidence="1">
    <location>
        <begin position="86"/>
        <end position="97"/>
    </location>
</feature>
<feature type="region of interest" description="Disordered" evidence="1">
    <location>
        <begin position="151"/>
        <end position="198"/>
    </location>
</feature>
<sequence>MLARELRRGGTGAGERRADARPSKMLLPRVISAPGFSRGPAPPAADEWRSSRVVSAPSSQALGQLLVPPMMPRRASSYAEPTRLAPLDRTHTSDRAGESAFRAEPAARSLPRVANGLRSALGELQLPSRLPVRMARDRPLVSRIRVPAPSLSPVRHPISPLKRTRAQRGSPRTPEDDLQPSARPSVAPTAARVPTRAVGSQLGGVRAASVARALPEAAAHATGAEDALASLLAAPPSTPSLVLRNARAACADLAEAKPTPEPALEPVALPMSAPLPRPATDAATAAETAEELPPCASPRPATDTATAAETAEELPPCASPRPALRRRRQPRAGLRAAVVAPALGAISASALVPSVRYIAKQGERAPATCDSPTAAARAEPSAAPPSARGWALAALTERAGDCASTSGPPLQPFSPPIVPLCARRFSSSASDAATAAAQDKGHATDVAVDVASASAGAIPAPTAAVQLRYDATLHCYFDPKTGKYYEMR</sequence>
<accession>A0A8J5XZ24</accession>
<dbReference type="EMBL" id="JAGTXO010000001">
    <property type="protein sequence ID" value="KAG8471122.1"/>
    <property type="molecule type" value="Genomic_DNA"/>
</dbReference>
<feature type="region of interest" description="Disordered" evidence="1">
    <location>
        <begin position="276"/>
        <end position="329"/>
    </location>
</feature>
<gene>
    <name evidence="2" type="ORF">KFE25_009543</name>
</gene>
<feature type="region of interest" description="Disordered" evidence="1">
    <location>
        <begin position="1"/>
        <end position="26"/>
    </location>
</feature>
<evidence type="ECO:0000256" key="1">
    <source>
        <dbReference type="SAM" id="MobiDB-lite"/>
    </source>
</evidence>
<proteinExistence type="predicted"/>
<evidence type="ECO:0000313" key="3">
    <source>
        <dbReference type="Proteomes" id="UP000751190"/>
    </source>
</evidence>
<reference evidence="2" key="1">
    <citation type="submission" date="2021-05" db="EMBL/GenBank/DDBJ databases">
        <title>The genome of the haptophyte Pavlova lutheri (Diacronema luteri, Pavlovales) - a model for lipid biosynthesis in eukaryotic algae.</title>
        <authorList>
            <person name="Hulatt C.J."/>
            <person name="Posewitz M.C."/>
        </authorList>
    </citation>
    <scope>NUCLEOTIDE SEQUENCE</scope>
    <source>
        <strain evidence="2">NIVA-4/92</strain>
    </source>
</reference>
<dbReference type="AlphaFoldDB" id="A0A8J5XZ24"/>